<organism evidence="11 12">
    <name type="scientific">Streptomyces spectabilis</name>
    <dbReference type="NCBI Taxonomy" id="68270"/>
    <lineage>
        <taxon>Bacteria</taxon>
        <taxon>Bacillati</taxon>
        <taxon>Actinomycetota</taxon>
        <taxon>Actinomycetes</taxon>
        <taxon>Kitasatosporales</taxon>
        <taxon>Streptomycetaceae</taxon>
        <taxon>Streptomyces</taxon>
    </lineage>
</organism>
<evidence type="ECO:0000313" key="12">
    <source>
        <dbReference type="Proteomes" id="UP000316806"/>
    </source>
</evidence>
<dbReference type="InterPro" id="IPR025857">
    <property type="entry name" value="MacB_PCD"/>
</dbReference>
<evidence type="ECO:0000259" key="9">
    <source>
        <dbReference type="Pfam" id="PF02687"/>
    </source>
</evidence>
<keyword evidence="4 8" id="KW-1133">Transmembrane helix</keyword>
<dbReference type="InterPro" id="IPR050250">
    <property type="entry name" value="Macrolide_Exporter_MacB"/>
</dbReference>
<feature type="domain" description="MacB-like periplasmic core" evidence="10">
    <location>
        <begin position="54"/>
        <end position="258"/>
    </location>
</feature>
<dbReference type="PANTHER" id="PTHR30572">
    <property type="entry name" value="MEMBRANE COMPONENT OF TRANSPORTER-RELATED"/>
    <property type="match status" value="1"/>
</dbReference>
<keyword evidence="3 8" id="KW-0812">Transmembrane</keyword>
<dbReference type="Pfam" id="PF12704">
    <property type="entry name" value="MacB_PCD"/>
    <property type="match status" value="1"/>
</dbReference>
<feature type="domain" description="ABC3 transporter permease C-terminal" evidence="9">
    <location>
        <begin position="303"/>
        <end position="415"/>
    </location>
</feature>
<dbReference type="AlphaFoldDB" id="A0A516R356"/>
<feature type="compositionally biased region" description="Pro residues" evidence="7">
    <location>
        <begin position="18"/>
        <end position="28"/>
    </location>
</feature>
<comment type="subcellular location">
    <subcellularLocation>
        <location evidence="1">Cell membrane</location>
        <topology evidence="1">Multi-pass membrane protein</topology>
    </subcellularLocation>
</comment>
<proteinExistence type="inferred from homology"/>
<evidence type="ECO:0000256" key="8">
    <source>
        <dbReference type="SAM" id="Phobius"/>
    </source>
</evidence>
<evidence type="ECO:0000256" key="3">
    <source>
        <dbReference type="ARBA" id="ARBA00022692"/>
    </source>
</evidence>
<feature type="transmembrane region" description="Helical" evidence="8">
    <location>
        <begin position="299"/>
        <end position="324"/>
    </location>
</feature>
<gene>
    <name evidence="11" type="ORF">FH965_05530</name>
</gene>
<evidence type="ECO:0000256" key="6">
    <source>
        <dbReference type="ARBA" id="ARBA00038076"/>
    </source>
</evidence>
<feature type="region of interest" description="Disordered" evidence="7">
    <location>
        <begin position="1"/>
        <end position="33"/>
    </location>
</feature>
<dbReference type="GO" id="GO:0022857">
    <property type="term" value="F:transmembrane transporter activity"/>
    <property type="evidence" value="ECO:0007669"/>
    <property type="project" value="TreeGrafter"/>
</dbReference>
<dbReference type="RefSeq" id="WP_144001734.1">
    <property type="nucleotide sequence ID" value="NZ_CP040916.1"/>
</dbReference>
<evidence type="ECO:0000256" key="1">
    <source>
        <dbReference type="ARBA" id="ARBA00004651"/>
    </source>
</evidence>
<reference evidence="11 12" key="1">
    <citation type="journal article" date="2019" name="J. Ind. Microbiol. Biotechnol.">
        <title>The complete genomic sequence of Streptomyces spectabilis NRRL-2792 and identification of secondary metabolite biosynthetic gene clusters.</title>
        <authorList>
            <person name="Sinha A."/>
            <person name="Phillips-Salemka S."/>
            <person name="Niraula T.A."/>
            <person name="Short K.A."/>
            <person name="Niraula N.P."/>
        </authorList>
    </citation>
    <scope>NUCLEOTIDE SEQUENCE [LARGE SCALE GENOMIC DNA]</scope>
    <source>
        <strain evidence="11 12">NRRL 2792</strain>
    </source>
</reference>
<evidence type="ECO:0000259" key="10">
    <source>
        <dbReference type="Pfam" id="PF12704"/>
    </source>
</evidence>
<feature type="transmembrane region" description="Helical" evidence="8">
    <location>
        <begin position="53"/>
        <end position="73"/>
    </location>
</feature>
<name>A0A516R356_STRST</name>
<evidence type="ECO:0000256" key="7">
    <source>
        <dbReference type="SAM" id="MobiDB-lite"/>
    </source>
</evidence>
<evidence type="ECO:0000256" key="5">
    <source>
        <dbReference type="ARBA" id="ARBA00023136"/>
    </source>
</evidence>
<feature type="transmembrane region" description="Helical" evidence="8">
    <location>
        <begin position="382"/>
        <end position="405"/>
    </location>
</feature>
<dbReference type="Pfam" id="PF02687">
    <property type="entry name" value="FtsX"/>
    <property type="match status" value="1"/>
</dbReference>
<dbReference type="EMBL" id="CP040916">
    <property type="protein sequence ID" value="QDQ10085.1"/>
    <property type="molecule type" value="Genomic_DNA"/>
</dbReference>
<protein>
    <submittedName>
        <fullName evidence="11">ABC transporter permease</fullName>
    </submittedName>
</protein>
<keyword evidence="2" id="KW-1003">Cell membrane</keyword>
<accession>A0A516R356</accession>
<dbReference type="Proteomes" id="UP000316806">
    <property type="component" value="Chromosome"/>
</dbReference>
<evidence type="ECO:0000256" key="4">
    <source>
        <dbReference type="ARBA" id="ARBA00022989"/>
    </source>
</evidence>
<keyword evidence="5 8" id="KW-0472">Membrane</keyword>
<sequence length="422" mass="43241">MSTSHALTEAAPERRPAPQEPHPAPPRPRPARLRPADVLRVGGSGLRSRPLRVFLSALGIAIGIAAMVGVVGISTSSTEDLDRRLAALGTNLLTVSPGQSFAGGTAHLPDEAVGMIGNVDGVASVSAVGKTGAKVYRNDRVPKEETGGLTVYAARTDLPRTAGAELVDGRWLNAASVRYPAVVLGPKAAEQLGVFRAGADTRVWLGDRWFTVVGLLAPNELVPDLDSAALVGWPVAEAELGFDGHPTTVYTRAEDSAVTDVQSVLGATANPENPSETNVSRPSDALEAKEATDDALSGLLLGLGAVALLVGGVGVANTMVISVLERRAEIGLRRSLGATRGQVRTQFLCEALLLSALGGLGGVVLGIAVTSGYAAYQGWPSVVPVWAMAGGVGATLAIGGLAGFYPAVRAARLPPTEALATT</sequence>
<evidence type="ECO:0000256" key="2">
    <source>
        <dbReference type="ARBA" id="ARBA00022475"/>
    </source>
</evidence>
<dbReference type="GO" id="GO:0005886">
    <property type="term" value="C:plasma membrane"/>
    <property type="evidence" value="ECO:0007669"/>
    <property type="project" value="UniProtKB-SubCell"/>
</dbReference>
<evidence type="ECO:0000313" key="11">
    <source>
        <dbReference type="EMBL" id="QDQ10085.1"/>
    </source>
</evidence>
<feature type="transmembrane region" description="Helical" evidence="8">
    <location>
        <begin position="351"/>
        <end position="376"/>
    </location>
</feature>
<dbReference type="InterPro" id="IPR003838">
    <property type="entry name" value="ABC3_permease_C"/>
</dbReference>
<dbReference type="PANTHER" id="PTHR30572:SF4">
    <property type="entry name" value="ABC TRANSPORTER PERMEASE YTRF"/>
    <property type="match status" value="1"/>
</dbReference>
<comment type="similarity">
    <text evidence="6">Belongs to the ABC-4 integral membrane protein family.</text>
</comment>